<gene>
    <name evidence="2" type="ORF">OIU85_015712</name>
</gene>
<evidence type="ECO:0000313" key="3">
    <source>
        <dbReference type="Proteomes" id="UP001151529"/>
    </source>
</evidence>
<dbReference type="PROSITE" id="PS50846">
    <property type="entry name" value="HMA_2"/>
    <property type="match status" value="1"/>
</dbReference>
<dbReference type="Proteomes" id="UP001151529">
    <property type="component" value="Chromosome 6"/>
</dbReference>
<keyword evidence="3" id="KW-1185">Reference proteome</keyword>
<sequence>MVIKVVDLGCEKCHKKIKKILCKIPQIQSENYVEKENTVTITVVCCSPEKIKKKILGKGCGFIECVEIKPPSPPPGLVAHGVIAIQCHHVHVGYLVVGRLVFRGKMVFVAAEEGVMLCVSVKIIHRHAQSCKGGGKLRIPMIGVSVQHQPLDSNPVVMMDS</sequence>
<accession>A0A9Q0V3L1</accession>
<dbReference type="Gene3D" id="3.30.70.100">
    <property type="match status" value="1"/>
</dbReference>
<dbReference type="PANTHER" id="PTHR47005">
    <property type="entry name" value="HEAVY METAL TRANSPORT/DETOXIFICATION SUPERFAMILY PROTEIN"/>
    <property type="match status" value="1"/>
</dbReference>
<dbReference type="EMBL" id="JAPFFL010000002">
    <property type="protein sequence ID" value="KAJ6741544.1"/>
    <property type="molecule type" value="Genomic_DNA"/>
</dbReference>
<reference evidence="2" key="1">
    <citation type="submission" date="2022-11" db="EMBL/GenBank/DDBJ databases">
        <authorList>
            <person name="Hyden B.L."/>
            <person name="Feng K."/>
            <person name="Yates T."/>
            <person name="Jawdy S."/>
            <person name="Smart L.B."/>
            <person name="Muchero W."/>
        </authorList>
    </citation>
    <scope>NUCLEOTIDE SEQUENCE</scope>
    <source>
        <tissue evidence="2">Shoot tip</tissue>
    </source>
</reference>
<feature type="domain" description="HMA" evidence="1">
    <location>
        <begin position="1"/>
        <end position="63"/>
    </location>
</feature>
<dbReference type="AlphaFoldDB" id="A0A9Q0V3L1"/>
<protein>
    <submittedName>
        <fullName evidence="2">HEAVY METAL TRANSPORT/DETOXIFICATION SUPERFAMILY PROTEIN</fullName>
    </submittedName>
</protein>
<dbReference type="InterPro" id="IPR006121">
    <property type="entry name" value="HMA_dom"/>
</dbReference>
<dbReference type="Pfam" id="PF00403">
    <property type="entry name" value="HMA"/>
    <property type="match status" value="1"/>
</dbReference>
<organism evidence="2 3">
    <name type="scientific">Salix viminalis</name>
    <name type="common">Common osier</name>
    <name type="synonym">Basket willow</name>
    <dbReference type="NCBI Taxonomy" id="40686"/>
    <lineage>
        <taxon>Eukaryota</taxon>
        <taxon>Viridiplantae</taxon>
        <taxon>Streptophyta</taxon>
        <taxon>Embryophyta</taxon>
        <taxon>Tracheophyta</taxon>
        <taxon>Spermatophyta</taxon>
        <taxon>Magnoliopsida</taxon>
        <taxon>eudicotyledons</taxon>
        <taxon>Gunneridae</taxon>
        <taxon>Pentapetalae</taxon>
        <taxon>rosids</taxon>
        <taxon>fabids</taxon>
        <taxon>Malpighiales</taxon>
        <taxon>Salicaceae</taxon>
        <taxon>Saliceae</taxon>
        <taxon>Salix</taxon>
    </lineage>
</organism>
<reference evidence="2" key="2">
    <citation type="journal article" date="2023" name="Int. J. Mol. Sci.">
        <title>De Novo Assembly and Annotation of 11 Diverse Shrub Willow (Salix) Genomes Reveals Novel Gene Organization in Sex-Linked Regions.</title>
        <authorList>
            <person name="Hyden B."/>
            <person name="Feng K."/>
            <person name="Yates T.B."/>
            <person name="Jawdy S."/>
            <person name="Cereghino C."/>
            <person name="Smart L.B."/>
            <person name="Muchero W."/>
        </authorList>
    </citation>
    <scope>NUCLEOTIDE SEQUENCE [LARGE SCALE GENOMIC DNA]</scope>
    <source>
        <tissue evidence="2">Shoot tip</tissue>
    </source>
</reference>
<name>A0A9Q0V3L1_SALVM</name>
<dbReference type="PANTHER" id="PTHR47005:SF5">
    <property type="entry name" value="HEAVY METAL TRANSPORT_DETOXIFICATION SUPERFAMILY PROTEIN"/>
    <property type="match status" value="1"/>
</dbReference>
<evidence type="ECO:0000259" key="1">
    <source>
        <dbReference type="PROSITE" id="PS50846"/>
    </source>
</evidence>
<proteinExistence type="predicted"/>
<comment type="caution">
    <text evidence="2">The sequence shown here is derived from an EMBL/GenBank/DDBJ whole genome shotgun (WGS) entry which is preliminary data.</text>
</comment>
<dbReference type="SUPFAM" id="SSF55008">
    <property type="entry name" value="HMA, heavy metal-associated domain"/>
    <property type="match status" value="1"/>
</dbReference>
<dbReference type="OrthoDB" id="848672at2759"/>
<evidence type="ECO:0000313" key="2">
    <source>
        <dbReference type="EMBL" id="KAJ6741544.1"/>
    </source>
</evidence>
<dbReference type="GO" id="GO:0046872">
    <property type="term" value="F:metal ion binding"/>
    <property type="evidence" value="ECO:0007669"/>
    <property type="project" value="InterPro"/>
</dbReference>
<dbReference type="InterPro" id="IPR036163">
    <property type="entry name" value="HMA_dom_sf"/>
</dbReference>